<feature type="domain" description="Glycosyltransferase 2-like" evidence="1">
    <location>
        <begin position="41"/>
        <end position="169"/>
    </location>
</feature>
<reference evidence="2 3" key="1">
    <citation type="submission" date="2019-09" db="EMBL/GenBank/DDBJ databases">
        <title>Polymorphobacter sp. isolated from a lake in China.</title>
        <authorList>
            <person name="Liu Z."/>
        </authorList>
    </citation>
    <scope>NUCLEOTIDE SEQUENCE [LARGE SCALE GENOMIC DNA]</scope>
    <source>
        <strain evidence="2 3">D40P</strain>
    </source>
</reference>
<organism evidence="2 3">
    <name type="scientific">Sandarakinorhabdus fusca</name>
    <dbReference type="NCBI Taxonomy" id="1439888"/>
    <lineage>
        <taxon>Bacteria</taxon>
        <taxon>Pseudomonadati</taxon>
        <taxon>Pseudomonadota</taxon>
        <taxon>Alphaproteobacteria</taxon>
        <taxon>Sphingomonadales</taxon>
        <taxon>Sphingosinicellaceae</taxon>
        <taxon>Sandarakinorhabdus</taxon>
    </lineage>
</organism>
<dbReference type="InterPro" id="IPR029044">
    <property type="entry name" value="Nucleotide-diphossugar_trans"/>
</dbReference>
<dbReference type="InterPro" id="IPR050834">
    <property type="entry name" value="Glycosyltransf_2"/>
</dbReference>
<dbReference type="GO" id="GO:0016740">
    <property type="term" value="F:transferase activity"/>
    <property type="evidence" value="ECO:0007669"/>
    <property type="project" value="UniProtKB-KW"/>
</dbReference>
<evidence type="ECO:0000259" key="1">
    <source>
        <dbReference type="Pfam" id="PF00535"/>
    </source>
</evidence>
<dbReference type="PANTHER" id="PTHR43685:SF2">
    <property type="entry name" value="GLYCOSYLTRANSFERASE 2-LIKE DOMAIN-CONTAINING PROTEIN"/>
    <property type="match status" value="1"/>
</dbReference>
<gene>
    <name evidence="2" type="ORF">F3168_08215</name>
</gene>
<dbReference type="AlphaFoldDB" id="A0A7C9LG65"/>
<sequence>MTNGATVTPARPSRHRCVISSRDASGAGAAPGSPALGPLVSVVIPAFNAGRYLESAVQSALAQTLTAIEVIIVDDGSTDDTLVVAMRLQAGDARVRVDRLARNAGPAAARNRALELARGRWLAVLDSDDVMIASRLEMLTAAGTRVDADIVADNLLVFGDGQADVFLDRATPPGWITAVDYLRRTAIYGDGPNLGYLKPLIRVDRLRAADIGYDERLRIAEDDDLIVRALLADLRYWFEPTPGYGYRRHAGSTSHRLSLANAEAMLAAGERHEAAGVGRAAEIRAALARRRRAFRKARAFAALVQALKDRRLAAAAGIAVADPAAVVLLHMPIRAARDRFLARFRPDRPRQPPPPAPATAAALAALRPFGVDA</sequence>
<evidence type="ECO:0000313" key="3">
    <source>
        <dbReference type="Proteomes" id="UP000481327"/>
    </source>
</evidence>
<dbReference type="EMBL" id="WIOL01000002">
    <property type="protein sequence ID" value="MQT17247.1"/>
    <property type="molecule type" value="Genomic_DNA"/>
</dbReference>
<keyword evidence="3" id="KW-1185">Reference proteome</keyword>
<proteinExistence type="predicted"/>
<accession>A0A7C9LG65</accession>
<keyword evidence="2" id="KW-0808">Transferase</keyword>
<dbReference type="Pfam" id="PF00535">
    <property type="entry name" value="Glycos_transf_2"/>
    <property type="match status" value="1"/>
</dbReference>
<name>A0A7C9LG65_9SPHN</name>
<comment type="caution">
    <text evidence="2">The sequence shown here is derived from an EMBL/GenBank/DDBJ whole genome shotgun (WGS) entry which is preliminary data.</text>
</comment>
<dbReference type="SUPFAM" id="SSF53448">
    <property type="entry name" value="Nucleotide-diphospho-sugar transferases"/>
    <property type="match status" value="1"/>
</dbReference>
<dbReference type="PANTHER" id="PTHR43685">
    <property type="entry name" value="GLYCOSYLTRANSFERASE"/>
    <property type="match status" value="1"/>
</dbReference>
<evidence type="ECO:0000313" key="2">
    <source>
        <dbReference type="EMBL" id="MQT17247.1"/>
    </source>
</evidence>
<dbReference type="Gene3D" id="3.90.550.10">
    <property type="entry name" value="Spore Coat Polysaccharide Biosynthesis Protein SpsA, Chain A"/>
    <property type="match status" value="1"/>
</dbReference>
<dbReference type="InterPro" id="IPR001173">
    <property type="entry name" value="Glyco_trans_2-like"/>
</dbReference>
<dbReference type="Proteomes" id="UP000481327">
    <property type="component" value="Unassembled WGS sequence"/>
</dbReference>
<dbReference type="CDD" id="cd00761">
    <property type="entry name" value="Glyco_tranf_GTA_type"/>
    <property type="match status" value="1"/>
</dbReference>
<protein>
    <submittedName>
        <fullName evidence="2">Glycosyltransferase</fullName>
    </submittedName>
</protein>